<proteinExistence type="predicted"/>
<feature type="transmembrane region" description="Helical" evidence="1">
    <location>
        <begin position="277"/>
        <end position="294"/>
    </location>
</feature>
<keyword evidence="1" id="KW-1133">Transmembrane helix</keyword>
<reference evidence="2 3" key="1">
    <citation type="submission" date="2024-07" db="EMBL/GenBank/DDBJ databases">
        <authorList>
            <person name="Hebao G."/>
        </authorList>
    </citation>
    <scope>NUCLEOTIDE SEQUENCE [LARGE SCALE GENOMIC DNA]</scope>
    <source>
        <strain evidence="2 3">ACCC 02193</strain>
    </source>
</reference>
<evidence type="ECO:0000313" key="2">
    <source>
        <dbReference type="EMBL" id="MEY8771100.1"/>
    </source>
</evidence>
<name>A0ABV4E858_9GAMM</name>
<keyword evidence="1" id="KW-0472">Membrane</keyword>
<sequence length="759" mass="87366">MLIKSTMSSIKTTNAKLFAVVFCLLFAYLHSNPMNGNSIRGVEQWINMTNSMFYGNKDFLFSYGPLYWLTGGTVTQYSELTYWLSLTFMSLVAATFWFLLIKLTKSIHAWCAFIIVFFLYLNNLMFPSVFLLWPFLLVVLFENHKGVKRQGMALPYSLKIIIFLGLVTGAFFYVRFLYGMVAAATFGSYFLYKSIQYKKPGVIFYFVIALFLAYIAVGLAIFHDLVSMKDYITINSQLNFGNAVDMTYDNVLPIGIYIAFIIIFFAMNLFLISHYPALILTFNGLMIIFIKLGFGRADHYLNYFIIPISVIAMITCFNSRKRWFGVFVTVLGSLVFISFVPVVAGFSIAKPFYKHEDFSKSPEQRIAEKYKNYLLPESILAIIGKASVDVYPYNNEFVFANHLNYKNRPLFQNYMTLTPILDKMNQHYFESNNRPEFVIWHAGQNCFNETCNSFEGFDGKYALNEDPLTTNAIMLNYHVVQHFIDKNNKPVMLLQANKGLVHYQPNISFSGNEKFDRWIDVPNSVHGIVKIIPRFKLTNYAKMKNLMFRGDVLYVHYLLYSGEEKKFRLNILNAGSGVLASPLLNSFPYVGDKVKKIKFTATSSNYFYPEFKYSWENLSLENMDIHSSYPGEIISSPDYEGERTSASCEGYLESVKFSAQNNQRQVSIVGWSKVPLAEDTAPDDIFVHNVDEKGKEYFVRTRIVAREDVASHFKNNKLRLTGFEVQYELPEVTGENALGLAVLQGHKFYTCKNLSYRYR</sequence>
<evidence type="ECO:0000313" key="3">
    <source>
        <dbReference type="Proteomes" id="UP001565243"/>
    </source>
</evidence>
<accession>A0ABV4E858</accession>
<comment type="caution">
    <text evidence="2">The sequence shown here is derived from an EMBL/GenBank/DDBJ whole genome shotgun (WGS) entry which is preliminary data.</text>
</comment>
<feature type="transmembrane region" description="Helical" evidence="1">
    <location>
        <begin position="251"/>
        <end position="270"/>
    </location>
</feature>
<dbReference type="RefSeq" id="WP_369895644.1">
    <property type="nucleotide sequence ID" value="NZ_JBGFFX010000006.1"/>
</dbReference>
<feature type="transmembrane region" description="Helical" evidence="1">
    <location>
        <begin position="160"/>
        <end position="190"/>
    </location>
</feature>
<evidence type="ECO:0008006" key="4">
    <source>
        <dbReference type="Google" id="ProtNLM"/>
    </source>
</evidence>
<dbReference type="Proteomes" id="UP001565243">
    <property type="component" value="Unassembled WGS sequence"/>
</dbReference>
<feature type="transmembrane region" description="Helical" evidence="1">
    <location>
        <begin position="300"/>
        <end position="317"/>
    </location>
</feature>
<feature type="transmembrane region" description="Helical" evidence="1">
    <location>
        <begin position="202"/>
        <end position="222"/>
    </location>
</feature>
<dbReference type="EMBL" id="JBGFFX010000006">
    <property type="protein sequence ID" value="MEY8771100.1"/>
    <property type="molecule type" value="Genomic_DNA"/>
</dbReference>
<keyword evidence="1" id="KW-0812">Transmembrane</keyword>
<feature type="transmembrane region" description="Helical" evidence="1">
    <location>
        <begin position="324"/>
        <end position="349"/>
    </location>
</feature>
<feature type="transmembrane region" description="Helical" evidence="1">
    <location>
        <begin position="80"/>
        <end position="100"/>
    </location>
</feature>
<organism evidence="2 3">
    <name type="scientific">Erwinia aeris</name>
    <dbReference type="NCBI Taxonomy" id="3239803"/>
    <lineage>
        <taxon>Bacteria</taxon>
        <taxon>Pseudomonadati</taxon>
        <taxon>Pseudomonadota</taxon>
        <taxon>Gammaproteobacteria</taxon>
        <taxon>Enterobacterales</taxon>
        <taxon>Erwiniaceae</taxon>
        <taxon>Erwinia</taxon>
    </lineage>
</organism>
<keyword evidence="3" id="KW-1185">Reference proteome</keyword>
<evidence type="ECO:0000256" key="1">
    <source>
        <dbReference type="SAM" id="Phobius"/>
    </source>
</evidence>
<gene>
    <name evidence="2" type="ORF">AB6T85_11770</name>
</gene>
<feature type="transmembrane region" description="Helical" evidence="1">
    <location>
        <begin position="112"/>
        <end position="140"/>
    </location>
</feature>
<protein>
    <recommendedName>
        <fullName evidence="4">Glycosyltransferase RgtA/B/C/D-like domain-containing protein</fullName>
    </recommendedName>
</protein>